<name>A0AAW2GAZ9_9HYME</name>
<comment type="caution">
    <text evidence="2">The sequence shown here is derived from an EMBL/GenBank/DDBJ whole genome shotgun (WGS) entry which is preliminary data.</text>
</comment>
<evidence type="ECO:0000256" key="1">
    <source>
        <dbReference type="SAM" id="MobiDB-lite"/>
    </source>
</evidence>
<dbReference type="Proteomes" id="UP001430953">
    <property type="component" value="Unassembled WGS sequence"/>
</dbReference>
<evidence type="ECO:0008006" key="4">
    <source>
        <dbReference type="Google" id="ProtNLM"/>
    </source>
</evidence>
<organism evidence="2 3">
    <name type="scientific">Cardiocondyla obscurior</name>
    <dbReference type="NCBI Taxonomy" id="286306"/>
    <lineage>
        <taxon>Eukaryota</taxon>
        <taxon>Metazoa</taxon>
        <taxon>Ecdysozoa</taxon>
        <taxon>Arthropoda</taxon>
        <taxon>Hexapoda</taxon>
        <taxon>Insecta</taxon>
        <taxon>Pterygota</taxon>
        <taxon>Neoptera</taxon>
        <taxon>Endopterygota</taxon>
        <taxon>Hymenoptera</taxon>
        <taxon>Apocrita</taxon>
        <taxon>Aculeata</taxon>
        <taxon>Formicoidea</taxon>
        <taxon>Formicidae</taxon>
        <taxon>Myrmicinae</taxon>
        <taxon>Cardiocondyla</taxon>
    </lineage>
</organism>
<evidence type="ECO:0000313" key="2">
    <source>
        <dbReference type="EMBL" id="KAL0124109.1"/>
    </source>
</evidence>
<dbReference type="EMBL" id="JADYXP020000005">
    <property type="protein sequence ID" value="KAL0124109.1"/>
    <property type="molecule type" value="Genomic_DNA"/>
</dbReference>
<gene>
    <name evidence="2" type="ORF">PUN28_006127</name>
</gene>
<protein>
    <recommendedName>
        <fullName evidence="4">Secreted protein</fullName>
    </recommendedName>
</protein>
<sequence length="92" mass="10645">MPRVGVKFVIWVVLAKRYSRPRRAAALNSGLRSRQLYVLHRMSWVGRTVNAASTRTRRRWAKARCNLVAHLSHQPARPKEVTRTTRLPFPNG</sequence>
<reference evidence="2 3" key="1">
    <citation type="submission" date="2023-03" db="EMBL/GenBank/DDBJ databases">
        <title>High recombination rates correlate with genetic variation in Cardiocondyla obscurior ants.</title>
        <authorList>
            <person name="Errbii M."/>
        </authorList>
    </citation>
    <scope>NUCLEOTIDE SEQUENCE [LARGE SCALE GENOMIC DNA]</scope>
    <source>
        <strain evidence="2">Alpha-2009</strain>
        <tissue evidence="2">Whole body</tissue>
    </source>
</reference>
<feature type="region of interest" description="Disordered" evidence="1">
    <location>
        <begin position="72"/>
        <end position="92"/>
    </location>
</feature>
<accession>A0AAW2GAZ9</accession>
<dbReference type="AlphaFoldDB" id="A0AAW2GAZ9"/>
<evidence type="ECO:0000313" key="3">
    <source>
        <dbReference type="Proteomes" id="UP001430953"/>
    </source>
</evidence>
<proteinExistence type="predicted"/>
<keyword evidence="3" id="KW-1185">Reference proteome</keyword>